<dbReference type="NCBIfam" id="TIGR01174">
    <property type="entry name" value="ftsA"/>
    <property type="match status" value="1"/>
</dbReference>
<dbReference type="InterPro" id="IPR020823">
    <property type="entry name" value="Cell_div_FtsA"/>
</dbReference>
<evidence type="ECO:0000313" key="8">
    <source>
        <dbReference type="EMBL" id="AIS52702.1"/>
    </source>
</evidence>
<accession>A0A097ASD6</accession>
<dbReference type="PANTHER" id="PTHR32432:SF4">
    <property type="entry name" value="CELL DIVISION PROTEIN FTSA"/>
    <property type="match status" value="1"/>
</dbReference>
<keyword evidence="3 5" id="KW-0472">Membrane</keyword>
<dbReference type="STRING" id="2325.TKV_c15370"/>
<dbReference type="PANTHER" id="PTHR32432">
    <property type="entry name" value="CELL DIVISION PROTEIN FTSA-RELATED"/>
    <property type="match status" value="1"/>
</dbReference>
<dbReference type="PIRSF" id="PIRSF003101">
    <property type="entry name" value="FtsA"/>
    <property type="match status" value="1"/>
</dbReference>
<keyword evidence="4 5" id="KW-0131">Cell cycle</keyword>
<evidence type="ECO:0000256" key="3">
    <source>
        <dbReference type="ARBA" id="ARBA00023136"/>
    </source>
</evidence>
<keyword evidence="2 5" id="KW-0132">Cell division</keyword>
<dbReference type="GO" id="GO:0043093">
    <property type="term" value="P:FtsZ-dependent cytokinesis"/>
    <property type="evidence" value="ECO:0007669"/>
    <property type="project" value="UniProtKB-UniRule"/>
</dbReference>
<reference evidence="9" key="1">
    <citation type="journal article" date="2015" name="Genome Announc.">
        <title>Whole-Genome Sequences of 80 Environmental and Clinical Isolates of Burkholderia pseudomallei.</title>
        <authorList>
            <person name="Johnson S.L."/>
            <person name="Baker A.L."/>
            <person name="Chain P.S."/>
            <person name="Currie B.J."/>
            <person name="Daligault H.E."/>
            <person name="Davenport K.W."/>
            <person name="Davis C.B."/>
            <person name="Inglis T.J."/>
            <person name="Kaestli M."/>
            <person name="Koren S."/>
            <person name="Mayo M."/>
            <person name="Merritt A.J."/>
            <person name="Price E.P."/>
            <person name="Sarovich D.S."/>
            <person name="Warner J."/>
            <person name="Rosovitz M.J."/>
        </authorList>
    </citation>
    <scope>NUCLEOTIDE SEQUENCE [LARGE SCALE GENOMIC DNA]</scope>
    <source>
        <strain evidence="9">DSM 2030</strain>
    </source>
</reference>
<dbReference type="GO" id="GO:0009898">
    <property type="term" value="C:cytoplasmic side of plasma membrane"/>
    <property type="evidence" value="ECO:0007669"/>
    <property type="project" value="UniProtKB-UniRule"/>
</dbReference>
<evidence type="ECO:0000256" key="5">
    <source>
        <dbReference type="HAMAP-Rule" id="MF_02033"/>
    </source>
</evidence>
<sequence>MGDLIVGLDIGTSKVCTIIGEGDKNGELHIIGIGYYPCKGVKKGVIVDIDETAYSIKKSVEQAERMANQKVSSVYLKIYGGLTTIYKNNGVVAVSREDKEISKQDVERVLQAAKIIAIPSDKEIIDVIPLEYIVDGYGEIKDPVGMAGIRLEVNAAVVTGSVTAIQNIEKCVKKAGLEVEGIIVGPLATSEAVLLRDEKELGAALIDVGAGVTDISVFKYGNLIYSSMIAVGGGHITNDLSIGLKISFEEAENIKKRYGTLEKVPEEKLEPIKITNLAGRGNVTTNVNEIADIIEARVSELLMLVYDRLEEVKVLEDIVTNVVITGGGISFLKGNIELAQRIFNRNVRIGSPQNIGVSTPIYSAGVGVVKYVYKNKRFMYNVQSSDKKEKKSSKLVDKIKELFSDFWA</sequence>
<dbReference type="AlphaFoldDB" id="A0A097ASD6"/>
<dbReference type="SMART" id="SM00842">
    <property type="entry name" value="FtsA"/>
    <property type="match status" value="1"/>
</dbReference>
<dbReference type="KEGG" id="tki:TKV_c15370"/>
<dbReference type="CDD" id="cd24048">
    <property type="entry name" value="ASKHA_NBD_FtsA"/>
    <property type="match status" value="1"/>
</dbReference>
<dbReference type="HAMAP" id="MF_02033">
    <property type="entry name" value="FtsA"/>
    <property type="match status" value="1"/>
</dbReference>
<dbReference type="InterPro" id="IPR043129">
    <property type="entry name" value="ATPase_NBD"/>
</dbReference>
<evidence type="ECO:0000256" key="4">
    <source>
        <dbReference type="ARBA" id="ARBA00023306"/>
    </source>
</evidence>
<dbReference type="Gene3D" id="3.30.1490.110">
    <property type="match status" value="1"/>
</dbReference>
<dbReference type="Pfam" id="PF02491">
    <property type="entry name" value="SHS2_FTSA"/>
    <property type="match status" value="1"/>
</dbReference>
<proteinExistence type="inferred from homology"/>
<dbReference type="SUPFAM" id="SSF53067">
    <property type="entry name" value="Actin-like ATPase domain"/>
    <property type="match status" value="2"/>
</dbReference>
<evidence type="ECO:0000256" key="2">
    <source>
        <dbReference type="ARBA" id="ARBA00022618"/>
    </source>
</evidence>
<dbReference type="OrthoDB" id="9768127at2"/>
<evidence type="ECO:0000256" key="6">
    <source>
        <dbReference type="PIRNR" id="PIRNR003101"/>
    </source>
</evidence>
<gene>
    <name evidence="8" type="primary">ftsA1</name>
    <name evidence="5" type="synonym">ftsA</name>
    <name evidence="8" type="ORF">TKV_c15370</name>
</gene>
<keyword evidence="9" id="KW-1185">Reference proteome</keyword>
<feature type="domain" description="SHS2" evidence="7">
    <location>
        <begin position="5"/>
        <end position="193"/>
    </location>
</feature>
<evidence type="ECO:0000259" key="7">
    <source>
        <dbReference type="SMART" id="SM00842"/>
    </source>
</evidence>
<comment type="subunit">
    <text evidence="5">Self-interacts. Interacts with FtsZ.</text>
</comment>
<dbReference type="RefSeq" id="WP_049685414.1">
    <property type="nucleotide sequence ID" value="NZ_CP009170.1"/>
</dbReference>
<comment type="function">
    <text evidence="5 6">Cell division protein that is involved in the assembly of the Z ring. May serve as a membrane anchor for the Z ring.</text>
</comment>
<evidence type="ECO:0000256" key="1">
    <source>
        <dbReference type="ARBA" id="ARBA00022475"/>
    </source>
</evidence>
<comment type="subcellular location">
    <subcellularLocation>
        <location evidence="5">Cell membrane</location>
        <topology evidence="5">Peripheral membrane protein</topology>
        <orientation evidence="5">Cytoplasmic side</orientation>
    </subcellularLocation>
    <text evidence="5">Localizes to the Z ring in an FtsZ-dependent manner. Targeted to the membrane through a conserved C-terminal amphipathic helix.</text>
</comment>
<dbReference type="HOGENOM" id="CLU_037850_3_2_9"/>
<dbReference type="InterPro" id="IPR003494">
    <property type="entry name" value="SHS2_FtsA"/>
</dbReference>
<dbReference type="eggNOG" id="COG0849">
    <property type="taxonomic scope" value="Bacteria"/>
</dbReference>
<name>A0A097ASD6_THEKI</name>
<protein>
    <recommendedName>
        <fullName evidence="5 6">Cell division protein FtsA</fullName>
    </recommendedName>
</protein>
<keyword evidence="1 5" id="KW-1003">Cell membrane</keyword>
<dbReference type="Proteomes" id="UP000029669">
    <property type="component" value="Chromosome"/>
</dbReference>
<dbReference type="InterPro" id="IPR050696">
    <property type="entry name" value="FtsA/MreB"/>
</dbReference>
<dbReference type="GO" id="GO:0032153">
    <property type="term" value="C:cell division site"/>
    <property type="evidence" value="ECO:0007669"/>
    <property type="project" value="UniProtKB-UniRule"/>
</dbReference>
<organism evidence="8 9">
    <name type="scientific">Thermoanaerobacter kivui</name>
    <name type="common">Acetogenium kivui</name>
    <dbReference type="NCBI Taxonomy" id="2325"/>
    <lineage>
        <taxon>Bacteria</taxon>
        <taxon>Bacillati</taxon>
        <taxon>Bacillota</taxon>
        <taxon>Clostridia</taxon>
        <taxon>Thermoanaerobacterales</taxon>
        <taxon>Thermoanaerobacteraceae</taxon>
        <taxon>Thermoanaerobacter</taxon>
    </lineage>
</organism>
<dbReference type="EMBL" id="CP009170">
    <property type="protein sequence ID" value="AIS52702.1"/>
    <property type="molecule type" value="Genomic_DNA"/>
</dbReference>
<dbReference type="Pfam" id="PF14450">
    <property type="entry name" value="FtsA"/>
    <property type="match status" value="2"/>
</dbReference>
<comment type="similarity">
    <text evidence="5 6">Belongs to the FtsA/MreB family.</text>
</comment>
<evidence type="ECO:0000313" key="9">
    <source>
        <dbReference type="Proteomes" id="UP000029669"/>
    </source>
</evidence>
<dbReference type="Gene3D" id="3.30.420.40">
    <property type="match status" value="2"/>
</dbReference>